<organism evidence="2 3">
    <name type="scientific">Sulfurimonas gotlandica (strain DSM 19862 / JCM 16533 / GD1)</name>
    <dbReference type="NCBI Taxonomy" id="929558"/>
    <lineage>
        <taxon>Bacteria</taxon>
        <taxon>Pseudomonadati</taxon>
        <taxon>Campylobacterota</taxon>
        <taxon>Epsilonproteobacteria</taxon>
        <taxon>Campylobacterales</taxon>
        <taxon>Sulfurimonadaceae</taxon>
        <taxon>Sulfurimonas</taxon>
    </lineage>
</organism>
<evidence type="ECO:0000313" key="2">
    <source>
        <dbReference type="EMBL" id="EHP30074.1"/>
    </source>
</evidence>
<proteinExistence type="predicted"/>
<gene>
    <name evidence="2" type="ORF">SMGD1_1550</name>
</gene>
<feature type="signal peptide" evidence="1">
    <location>
        <begin position="1"/>
        <end position="18"/>
    </location>
</feature>
<accession>H1FTW0</accession>
<keyword evidence="1" id="KW-0732">Signal</keyword>
<sequence>MKIIQILLLSATLLLVTACGNRTPFKKQEPLENAALVYIYALDNVSSSESSTASDYNIRINNKPYMERIKQGEYIVLNLKPQAMTISATKKQVEEKVLTLDFKTGHIYYLKIKDDLDNGAFEFQQVNNSIGSKEIIKTGLAGSSEESQENIITEFVNPKETESVEVKAVVAPVVAPIAIPQASTPAQSLSAPMSKTDEIMKAYGLKEKGIISDEEFKALKTNILNK</sequence>
<dbReference type="RefSeq" id="WP_008336753.1">
    <property type="nucleotide sequence ID" value="NZ_AFRZ01000001.1"/>
</dbReference>
<dbReference type="OrthoDB" id="5334604at2"/>
<name>B6BHS3_SULGG</name>
<keyword evidence="3" id="KW-1185">Reference proteome</keyword>
<comment type="caution">
    <text evidence="2">The sequence shown here is derived from an EMBL/GenBank/DDBJ whole genome shotgun (WGS) entry which is preliminary data.</text>
</comment>
<dbReference type="STRING" id="929558.SMGD1_1550"/>
<reference evidence="2 3" key="1">
    <citation type="journal article" date="2012" name="Proc. Natl. Acad. Sci. U.S.A.">
        <title>Genome and physiology of a model Epsilonproteobacterium responsible for sulfide detoxification in marine oxygen depletion zones.</title>
        <authorList>
            <person name="Grote J."/>
            <person name="Schott T."/>
            <person name="Bruckner C.G."/>
            <person name="Glockner F.O."/>
            <person name="Jost G."/>
            <person name="Teeling H."/>
            <person name="Labrenz M."/>
            <person name="Jurgens K."/>
        </authorList>
    </citation>
    <scope>NUCLEOTIDE SEQUENCE [LARGE SCALE GENOMIC DNA]</scope>
    <source>
        <strain evidence="2 3">GD1</strain>
    </source>
</reference>
<dbReference type="AlphaFoldDB" id="B6BHS3"/>
<dbReference type="PATRIC" id="fig|929558.5.peg.1541"/>
<evidence type="ECO:0000313" key="3">
    <source>
        <dbReference type="Proteomes" id="UP000006431"/>
    </source>
</evidence>
<dbReference type="PROSITE" id="PS51257">
    <property type="entry name" value="PROKAR_LIPOPROTEIN"/>
    <property type="match status" value="1"/>
</dbReference>
<protein>
    <submittedName>
        <fullName evidence="2">Uncharacterized protein</fullName>
    </submittedName>
</protein>
<dbReference type="EMBL" id="AFRZ01000001">
    <property type="protein sequence ID" value="EHP30074.1"/>
    <property type="molecule type" value="Genomic_DNA"/>
</dbReference>
<accession>B6BHS3</accession>
<dbReference type="HOGENOM" id="CLU_1293776_0_0_7"/>
<dbReference type="Proteomes" id="UP000006431">
    <property type="component" value="Unassembled WGS sequence"/>
</dbReference>
<feature type="chain" id="PRO_5002842992" evidence="1">
    <location>
        <begin position="19"/>
        <end position="226"/>
    </location>
</feature>
<evidence type="ECO:0000256" key="1">
    <source>
        <dbReference type="SAM" id="SignalP"/>
    </source>
</evidence>